<feature type="transmembrane region" description="Helical" evidence="1">
    <location>
        <begin position="40"/>
        <end position="60"/>
    </location>
</feature>
<dbReference type="AlphaFoldDB" id="A0A0V0IIM4"/>
<dbReference type="Pfam" id="PF08284">
    <property type="entry name" value="RVP_2"/>
    <property type="match status" value="1"/>
</dbReference>
<evidence type="ECO:0000313" key="2">
    <source>
        <dbReference type="EMBL" id="JAP32494.1"/>
    </source>
</evidence>
<keyword evidence="1" id="KW-1133">Transmembrane helix</keyword>
<proteinExistence type="predicted"/>
<reference evidence="2" key="1">
    <citation type="submission" date="2015-12" db="EMBL/GenBank/DDBJ databases">
        <title>Gene expression during late stages of embryo sac development: a critical building block for successful pollen-pistil interactions.</title>
        <authorList>
            <person name="Liu Y."/>
            <person name="Joly V."/>
            <person name="Sabar M."/>
            <person name="Matton D.P."/>
        </authorList>
    </citation>
    <scope>NUCLEOTIDE SEQUENCE</scope>
</reference>
<accession>A0A0V0IIM4</accession>
<feature type="transmembrane region" description="Helical" evidence="1">
    <location>
        <begin position="72"/>
        <end position="98"/>
    </location>
</feature>
<keyword evidence="1" id="KW-0472">Membrane</keyword>
<keyword evidence="1" id="KW-0812">Transmembrane</keyword>
<protein>
    <submittedName>
        <fullName evidence="2">Putative ovule protein</fullName>
    </submittedName>
</protein>
<sequence length="99" mass="11204">MAKFYVFSRKTKDEVSDAVVTSAILICDRMATVLFDPGSTYSYVLVKFALGFDMVCDLLLPPSMFLPLLESMSLSPMGIVIFLFCLWVFGLGLIWLFWI</sequence>
<organism evidence="2">
    <name type="scientific">Solanum chacoense</name>
    <name type="common">Chaco potato</name>
    <dbReference type="NCBI Taxonomy" id="4108"/>
    <lineage>
        <taxon>Eukaryota</taxon>
        <taxon>Viridiplantae</taxon>
        <taxon>Streptophyta</taxon>
        <taxon>Embryophyta</taxon>
        <taxon>Tracheophyta</taxon>
        <taxon>Spermatophyta</taxon>
        <taxon>Magnoliopsida</taxon>
        <taxon>eudicotyledons</taxon>
        <taxon>Gunneridae</taxon>
        <taxon>Pentapetalae</taxon>
        <taxon>asterids</taxon>
        <taxon>lamiids</taxon>
        <taxon>Solanales</taxon>
        <taxon>Solanaceae</taxon>
        <taxon>Solanoideae</taxon>
        <taxon>Solaneae</taxon>
        <taxon>Solanum</taxon>
    </lineage>
</organism>
<name>A0A0V0IIM4_SOLCH</name>
<evidence type="ECO:0000256" key="1">
    <source>
        <dbReference type="SAM" id="Phobius"/>
    </source>
</evidence>
<dbReference type="EMBL" id="GEDG01005974">
    <property type="protein sequence ID" value="JAP32494.1"/>
    <property type="molecule type" value="Transcribed_RNA"/>
</dbReference>